<reference evidence="2 3" key="1">
    <citation type="submission" date="2008-04" db="EMBL/GenBank/DDBJ databases">
        <title>Genome diversity and DNA divergence of Rhizobium etli.</title>
        <authorList>
            <person name="Gonzalez V."/>
            <person name="Acosta J.L."/>
            <person name="Santamaria R.I."/>
            <person name="Bustos P."/>
            <person name="Hernandez-Gonzalez I.L."/>
            <person name="Fernandez J.L."/>
            <person name="Diaz R."/>
            <person name="Flores M."/>
            <person name="Mora J."/>
            <person name="Palacios R."/>
            <person name="Davila G."/>
        </authorList>
    </citation>
    <scope>NUCLEOTIDE SEQUENCE [LARGE SCALE GENOMIC DNA]</scope>
    <source>
        <strain evidence="2 3">CIAT 652</strain>
    </source>
</reference>
<organism evidence="2 3">
    <name type="scientific">Rhizobium etli (strain CIAT 652)</name>
    <dbReference type="NCBI Taxonomy" id="491916"/>
    <lineage>
        <taxon>Bacteria</taxon>
        <taxon>Pseudomonadati</taxon>
        <taxon>Pseudomonadota</taxon>
        <taxon>Alphaproteobacteria</taxon>
        <taxon>Hyphomicrobiales</taxon>
        <taxon>Rhizobiaceae</taxon>
        <taxon>Rhizobium/Agrobacterium group</taxon>
        <taxon>Rhizobium</taxon>
    </lineage>
</organism>
<dbReference type="HOGENOM" id="CLU_1276753_0_0_5"/>
<dbReference type="EMBL" id="CP001074">
    <property type="protein sequence ID" value="ACE90099.1"/>
    <property type="molecule type" value="Genomic_DNA"/>
</dbReference>
<feature type="region of interest" description="Disordered" evidence="1">
    <location>
        <begin position="66"/>
        <end position="216"/>
    </location>
</feature>
<dbReference type="AlphaFoldDB" id="B3PST3"/>
<proteinExistence type="predicted"/>
<protein>
    <submittedName>
        <fullName evidence="2">Uncharacterized protein</fullName>
    </submittedName>
</protein>
<evidence type="ECO:0000313" key="2">
    <source>
        <dbReference type="EMBL" id="ACE90099.1"/>
    </source>
</evidence>
<evidence type="ECO:0000313" key="3">
    <source>
        <dbReference type="Proteomes" id="UP000008817"/>
    </source>
</evidence>
<sequence length="216" mass="22362">MGVPFRVRRGGGRVLGCGSSGQARGRRRVGERGLAGGERVVRFQRRVGAVSPVVLPLTLTLAGVEPQVSTRPADPRSDGERGRALRDVGDGPRARGISPSPRVRGSEGRVETRGSTPVGGGSRMRGGRLKQRRAWVLGSSPGTTEGGGALLQNPPAGHAHTPTSAEFASRCHQPKAVCGSVAPPASTSGFAGQRESRRRPDSSRGVTASVPAINSI</sequence>
<gene>
    <name evidence="2" type="ordered locus">RHECIAT_CH0001116</name>
</gene>
<dbReference type="Proteomes" id="UP000008817">
    <property type="component" value="Chromosome"/>
</dbReference>
<name>B3PST3_RHIE6</name>
<dbReference type="KEGG" id="rec:RHECIAT_CH0001116"/>
<accession>B3PST3</accession>
<evidence type="ECO:0000256" key="1">
    <source>
        <dbReference type="SAM" id="MobiDB-lite"/>
    </source>
</evidence>
<feature type="compositionally biased region" description="Basic and acidic residues" evidence="1">
    <location>
        <begin position="73"/>
        <end position="93"/>
    </location>
</feature>